<organism evidence="3 4">
    <name type="scientific">Marnyiella aurantia</name>
    <dbReference type="NCBI Taxonomy" id="2758037"/>
    <lineage>
        <taxon>Bacteria</taxon>
        <taxon>Pseudomonadati</taxon>
        <taxon>Bacteroidota</taxon>
        <taxon>Flavobacteriia</taxon>
        <taxon>Flavobacteriales</taxon>
        <taxon>Weeksellaceae</taxon>
        <taxon>Marnyiella</taxon>
    </lineage>
</organism>
<gene>
    <name evidence="3" type="ORF">H1R16_06710</name>
    <name evidence="2" type="ORF">H2507_08730</name>
</gene>
<feature type="chain" id="PRO_5044656142" description="DUF4142 domain-containing protein" evidence="1">
    <location>
        <begin position="18"/>
        <end position="158"/>
    </location>
</feature>
<accession>A0A7D7LLB0</accession>
<sequence length="158" mass="17275">MKLIIAFLSAFIFLFQAADLEAVRAKYPSAHTTKQNADNFAKLVEKGTGSTMSGYKAAAKIIQAKFAKGEGRKKIITAGATSLENVVKADPDNAELRLIRLSIQESLPKFIKYNGHITTDKAFLIKNYGGQTSSMKSHIKKFAATSKSFTAAEKQKLK</sequence>
<evidence type="ECO:0008006" key="6">
    <source>
        <dbReference type="Google" id="ProtNLM"/>
    </source>
</evidence>
<name>A0A7D7LLB0_9FLAO</name>
<dbReference type="EMBL" id="CP059472">
    <property type="protein sequence ID" value="QMS97424.1"/>
    <property type="molecule type" value="Genomic_DNA"/>
</dbReference>
<protein>
    <recommendedName>
        <fullName evidence="6">DUF4142 domain-containing protein</fullName>
    </recommendedName>
</protein>
<reference evidence="3 4" key="1">
    <citation type="submission" date="2020-07" db="EMBL/GenBank/DDBJ databases">
        <title>Chryseobacterium sp.cx-624.</title>
        <authorList>
            <person name="Yang C."/>
        </authorList>
    </citation>
    <scope>NUCLEOTIDE SEQUENCE [LARGE SCALE GENOMIC DNA]</scope>
    <source>
        <strain evidence="4">cx-624</strain>
        <strain evidence="3">Cx-624</strain>
    </source>
</reference>
<dbReference type="RefSeq" id="WP_181887339.1">
    <property type="nucleotide sequence ID" value="NZ_CP059472.1"/>
</dbReference>
<dbReference type="EMBL" id="JACEUX010000002">
    <property type="protein sequence ID" value="MBA5247251.1"/>
    <property type="molecule type" value="Genomic_DNA"/>
</dbReference>
<dbReference type="AlphaFoldDB" id="A0A7D7LLB0"/>
<keyword evidence="5" id="KW-1185">Reference proteome</keyword>
<dbReference type="Proteomes" id="UP000515349">
    <property type="component" value="Chromosome"/>
</dbReference>
<evidence type="ECO:0000256" key="1">
    <source>
        <dbReference type="SAM" id="SignalP"/>
    </source>
</evidence>
<evidence type="ECO:0000313" key="4">
    <source>
        <dbReference type="Proteomes" id="UP000515349"/>
    </source>
</evidence>
<evidence type="ECO:0000313" key="2">
    <source>
        <dbReference type="EMBL" id="MBA5247251.1"/>
    </source>
</evidence>
<feature type="signal peptide" evidence="1">
    <location>
        <begin position="1"/>
        <end position="17"/>
    </location>
</feature>
<keyword evidence="1" id="KW-0732">Signal</keyword>
<dbReference type="Proteomes" id="UP000539710">
    <property type="component" value="Unassembled WGS sequence"/>
</dbReference>
<proteinExistence type="predicted"/>
<evidence type="ECO:0000313" key="3">
    <source>
        <dbReference type="EMBL" id="QMS97424.1"/>
    </source>
</evidence>
<dbReference type="KEGG" id="cbau:H1R16_06710"/>
<evidence type="ECO:0000313" key="5">
    <source>
        <dbReference type="Proteomes" id="UP000539710"/>
    </source>
</evidence>
<reference evidence="5" key="2">
    <citation type="submission" date="2020-07" db="EMBL/GenBank/DDBJ databases">
        <title>Flavobacterium sp. xlx-214.</title>
        <authorList>
            <person name="Yang C."/>
        </authorList>
    </citation>
    <scope>NUCLEOTIDE SEQUENCE [LARGE SCALE GENOMIC DNA]</scope>
    <source>
        <strain evidence="5">CX-624</strain>
    </source>
</reference>
<reference evidence="2" key="3">
    <citation type="submission" date="2020-07" db="EMBL/GenBank/DDBJ databases">
        <authorList>
            <person name="Yang C."/>
        </authorList>
    </citation>
    <scope>NUCLEOTIDE SEQUENCE</scope>
    <source>
        <strain evidence="2">Cx-624</strain>
    </source>
</reference>